<proteinExistence type="predicted"/>
<reference evidence="1" key="1">
    <citation type="submission" date="2024-07" db="EMBL/GenBank/DDBJ databases">
        <authorList>
            <person name="Kim Y.J."/>
            <person name="Jeong J.Y."/>
        </authorList>
    </citation>
    <scope>NUCLEOTIDE SEQUENCE</scope>
    <source>
        <strain evidence="1">GIHE-MW2</strain>
    </source>
</reference>
<gene>
    <name evidence="1" type="ORF">ABWT76_000187</name>
</gene>
<dbReference type="AlphaFoldDB" id="A0AAU8JFB3"/>
<accession>A0AAU8JFB3</accession>
<name>A0AAU8JFB3_9CYAN</name>
<evidence type="ECO:0000313" key="1">
    <source>
        <dbReference type="EMBL" id="XCM37425.1"/>
    </source>
</evidence>
<dbReference type="EMBL" id="CP159837">
    <property type="protein sequence ID" value="XCM37425.1"/>
    <property type="molecule type" value="Genomic_DNA"/>
</dbReference>
<evidence type="ECO:0008006" key="2">
    <source>
        <dbReference type="Google" id="ProtNLM"/>
    </source>
</evidence>
<organism evidence="1">
    <name type="scientific">Planktothricoides raciborskii GIHE-MW2</name>
    <dbReference type="NCBI Taxonomy" id="2792601"/>
    <lineage>
        <taxon>Bacteria</taxon>
        <taxon>Bacillati</taxon>
        <taxon>Cyanobacteriota</taxon>
        <taxon>Cyanophyceae</taxon>
        <taxon>Oscillatoriophycideae</taxon>
        <taxon>Oscillatoriales</taxon>
        <taxon>Oscillatoriaceae</taxon>
        <taxon>Planktothricoides</taxon>
    </lineage>
</organism>
<protein>
    <recommendedName>
        <fullName evidence="2">Transposase</fullName>
    </recommendedName>
</protein>
<dbReference type="RefSeq" id="WP_190880642.1">
    <property type="nucleotide sequence ID" value="NZ_CP159837.1"/>
</dbReference>
<sequence length="54" mass="5857">MVSELQAIAHFPQAKKPGFCGEYVGANALVAPRNQKRNPVSGFRVGDRAFLSPK</sequence>